<dbReference type="InterPro" id="IPR006026">
    <property type="entry name" value="Peptidase_Metallo"/>
</dbReference>
<dbReference type="InterPro" id="IPR001506">
    <property type="entry name" value="Peptidase_M12A"/>
</dbReference>
<evidence type="ECO:0000256" key="1">
    <source>
        <dbReference type="ARBA" id="ARBA00022670"/>
    </source>
</evidence>
<feature type="signal peptide" evidence="7">
    <location>
        <begin position="1"/>
        <end position="25"/>
    </location>
</feature>
<dbReference type="GO" id="GO:0006508">
    <property type="term" value="P:proteolysis"/>
    <property type="evidence" value="ECO:0007669"/>
    <property type="project" value="UniProtKB-KW"/>
</dbReference>
<dbReference type="PANTHER" id="PTHR10127">
    <property type="entry name" value="DISCOIDIN, CUB, EGF, LAMININ , AND ZINC METALLOPROTEASE DOMAIN CONTAINING"/>
    <property type="match status" value="1"/>
</dbReference>
<dbReference type="SMART" id="SM00235">
    <property type="entry name" value="ZnMc"/>
    <property type="match status" value="1"/>
</dbReference>
<dbReference type="CDD" id="cd04280">
    <property type="entry name" value="ZnMc_astacin_like"/>
    <property type="match status" value="1"/>
</dbReference>
<comment type="caution">
    <text evidence="6">Lacks conserved residue(s) required for the propagation of feature annotation.</text>
</comment>
<evidence type="ECO:0000256" key="7">
    <source>
        <dbReference type="RuleBase" id="RU361183"/>
    </source>
</evidence>
<feature type="binding site" evidence="6">
    <location>
        <position position="201"/>
    </location>
    <ligand>
        <name>Zn(2+)</name>
        <dbReference type="ChEBI" id="CHEBI:29105"/>
        <note>catalytic</note>
    </ligand>
</feature>
<comment type="cofactor">
    <cofactor evidence="6 7">
        <name>Zn(2+)</name>
        <dbReference type="ChEBI" id="CHEBI:29105"/>
    </cofactor>
    <text evidence="6 7">Binds 1 zinc ion per subunit.</text>
</comment>
<dbReference type="EMBL" id="OB664384">
    <property type="protein sequence ID" value="CAD7232219.1"/>
    <property type="molecule type" value="Genomic_DNA"/>
</dbReference>
<evidence type="ECO:0000256" key="4">
    <source>
        <dbReference type="ARBA" id="ARBA00022833"/>
    </source>
</evidence>
<feature type="chain" id="PRO_5040558284" description="Metalloendopeptidase" evidence="7">
    <location>
        <begin position="26"/>
        <end position="305"/>
    </location>
</feature>
<evidence type="ECO:0000256" key="2">
    <source>
        <dbReference type="ARBA" id="ARBA00022723"/>
    </source>
</evidence>
<dbReference type="GO" id="GO:0004222">
    <property type="term" value="F:metalloendopeptidase activity"/>
    <property type="evidence" value="ECO:0007669"/>
    <property type="project" value="UniProtKB-UniRule"/>
</dbReference>
<name>A0A7R8WNC1_9CRUS</name>
<protein>
    <recommendedName>
        <fullName evidence="7">Metalloendopeptidase</fullName>
        <ecNumber evidence="7">3.4.24.-</ecNumber>
    </recommendedName>
</protein>
<evidence type="ECO:0000256" key="6">
    <source>
        <dbReference type="PROSITE-ProRule" id="PRU01211"/>
    </source>
</evidence>
<organism evidence="8">
    <name type="scientific">Cyprideis torosa</name>
    <dbReference type="NCBI Taxonomy" id="163714"/>
    <lineage>
        <taxon>Eukaryota</taxon>
        <taxon>Metazoa</taxon>
        <taxon>Ecdysozoa</taxon>
        <taxon>Arthropoda</taxon>
        <taxon>Crustacea</taxon>
        <taxon>Oligostraca</taxon>
        <taxon>Ostracoda</taxon>
        <taxon>Podocopa</taxon>
        <taxon>Podocopida</taxon>
        <taxon>Cytherocopina</taxon>
        <taxon>Cytheroidea</taxon>
        <taxon>Cytherideidae</taxon>
        <taxon>Cyprideis</taxon>
    </lineage>
</organism>
<feature type="disulfide bond" evidence="6">
    <location>
        <begin position="156"/>
        <end position="178"/>
    </location>
</feature>
<keyword evidence="5 6" id="KW-0482">Metalloprotease</keyword>
<dbReference type="PROSITE" id="PS51864">
    <property type="entry name" value="ASTACIN"/>
    <property type="match status" value="1"/>
</dbReference>
<gene>
    <name evidence="8" type="ORF">CTOB1V02_LOCUS10057</name>
</gene>
<evidence type="ECO:0000256" key="3">
    <source>
        <dbReference type="ARBA" id="ARBA00022801"/>
    </source>
</evidence>
<sequence length="305" mass="34097">MATIGTLVLGFMLCLLVMVPDSVKGRNLDEGAYVVPTNPEEGSYFQGDIRFPPEIEDQINRGALNLSKYRGNKWTNGIVPYVIDPAAGFGKCTNRLGNSDSCVGVPYVIDPAAGFDALELATIQNAMAEYHSKTCIQFVVRTDQANYLRFIKDVGCYSYIGRIPSFTTGQKISLPGGCLYYSYSNGNRVPFLGTAIHEMMHAIGFFHEQSRPDRDDYVTIHWENIRPDTEGNFQKETESVIDSLGSPYDYNSVMHYPRRAFLKPGLPWNATTISPNPPHENVTIGQRVGFSTEDIYQINRLYSCN</sequence>
<evidence type="ECO:0000256" key="5">
    <source>
        <dbReference type="ARBA" id="ARBA00023049"/>
    </source>
</evidence>
<accession>A0A7R8WNC1</accession>
<proteinExistence type="predicted"/>
<feature type="active site" evidence="6">
    <location>
        <position position="198"/>
    </location>
</feature>
<dbReference type="InterPro" id="IPR034035">
    <property type="entry name" value="Astacin-like_dom"/>
</dbReference>
<dbReference type="SUPFAM" id="SSF55486">
    <property type="entry name" value="Metalloproteases ('zincins'), catalytic domain"/>
    <property type="match status" value="1"/>
</dbReference>
<dbReference type="PRINTS" id="PR00480">
    <property type="entry name" value="ASTACIN"/>
</dbReference>
<feature type="binding site" evidence="6">
    <location>
        <position position="197"/>
    </location>
    <ligand>
        <name>Zn(2+)</name>
        <dbReference type="ChEBI" id="CHEBI:29105"/>
        <note>catalytic</note>
    </ligand>
</feature>
<dbReference type="OrthoDB" id="291007at2759"/>
<dbReference type="Gene3D" id="3.40.390.10">
    <property type="entry name" value="Collagenase (Catalytic Domain)"/>
    <property type="match status" value="1"/>
</dbReference>
<feature type="binding site" evidence="6">
    <location>
        <position position="207"/>
    </location>
    <ligand>
        <name>Zn(2+)</name>
        <dbReference type="ChEBI" id="CHEBI:29105"/>
        <note>catalytic</note>
    </ligand>
</feature>
<keyword evidence="7" id="KW-0732">Signal</keyword>
<dbReference type="PANTHER" id="PTHR10127:SF780">
    <property type="entry name" value="METALLOENDOPEPTIDASE"/>
    <property type="match status" value="1"/>
</dbReference>
<evidence type="ECO:0000313" key="8">
    <source>
        <dbReference type="EMBL" id="CAD7232219.1"/>
    </source>
</evidence>
<keyword evidence="4 6" id="KW-0862">Zinc</keyword>
<keyword evidence="2 6" id="KW-0479">Metal-binding</keyword>
<dbReference type="EC" id="3.4.24.-" evidence="7"/>
<reference evidence="8" key="1">
    <citation type="submission" date="2020-11" db="EMBL/GenBank/DDBJ databases">
        <authorList>
            <person name="Tran Van P."/>
        </authorList>
    </citation>
    <scope>NUCLEOTIDE SEQUENCE</scope>
</reference>
<keyword evidence="1 6" id="KW-0645">Protease</keyword>
<dbReference type="InterPro" id="IPR024079">
    <property type="entry name" value="MetalloPept_cat_dom_sf"/>
</dbReference>
<keyword evidence="6" id="KW-1015">Disulfide bond</keyword>
<dbReference type="Pfam" id="PF01400">
    <property type="entry name" value="Astacin"/>
    <property type="match status" value="1"/>
</dbReference>
<keyword evidence="3 6" id="KW-0378">Hydrolase</keyword>
<dbReference type="AlphaFoldDB" id="A0A7R8WNC1"/>
<dbReference type="GO" id="GO:0008270">
    <property type="term" value="F:zinc ion binding"/>
    <property type="evidence" value="ECO:0007669"/>
    <property type="project" value="UniProtKB-UniRule"/>
</dbReference>